<reference evidence="3 4" key="1">
    <citation type="submission" date="2019-07" db="EMBL/GenBank/DDBJ databases">
        <title>Genomic Encyclopedia of Type Strains, Phase III (KMG-III): the genomes of soil and plant-associated and newly described type strains.</title>
        <authorList>
            <person name="Whitman W."/>
        </authorList>
    </citation>
    <scope>NUCLEOTIDE SEQUENCE [LARGE SCALE GENOMIC DNA]</scope>
    <source>
        <strain evidence="3 4">BL24</strain>
    </source>
</reference>
<accession>A0A5S5C6A3</accession>
<gene>
    <name evidence="3" type="ORF">BCM02_105421</name>
</gene>
<feature type="compositionally biased region" description="Acidic residues" evidence="1">
    <location>
        <begin position="159"/>
        <end position="169"/>
    </location>
</feature>
<dbReference type="EMBL" id="VNHS01000005">
    <property type="protein sequence ID" value="TYP74874.1"/>
    <property type="molecule type" value="Genomic_DNA"/>
</dbReference>
<dbReference type="Proteomes" id="UP000323257">
    <property type="component" value="Unassembled WGS sequence"/>
</dbReference>
<feature type="region of interest" description="Disordered" evidence="1">
    <location>
        <begin position="1"/>
        <end position="37"/>
    </location>
</feature>
<dbReference type="AlphaFoldDB" id="A0A5S5C6A3"/>
<sequence>MHQYTNRSGERQPSAPSSSRHQAPAQLSRHTGIPASAGAITQLQRAVGNQIAMQLMQSSRIGSEGARPVLQAKGERGGLPENLKAGIESLSGYSMDNVQVHANSSKPREVGALAYAQGTDIHVGPGQEKHLPHEAWHLVQQKQGRVKPTAEIGGKPINDDEALESEADEMGSRAAQFKLE</sequence>
<dbReference type="InterPro" id="IPR025295">
    <property type="entry name" value="eCIS_core_dom"/>
</dbReference>
<organism evidence="3 4">
    <name type="scientific">Paenibacillus methanolicus</name>
    <dbReference type="NCBI Taxonomy" id="582686"/>
    <lineage>
        <taxon>Bacteria</taxon>
        <taxon>Bacillati</taxon>
        <taxon>Bacillota</taxon>
        <taxon>Bacilli</taxon>
        <taxon>Bacillales</taxon>
        <taxon>Paenibacillaceae</taxon>
        <taxon>Paenibacillus</taxon>
    </lineage>
</organism>
<evidence type="ECO:0000313" key="4">
    <source>
        <dbReference type="Proteomes" id="UP000323257"/>
    </source>
</evidence>
<comment type="caution">
    <text evidence="3">The sequence shown here is derived from an EMBL/GenBank/DDBJ whole genome shotgun (WGS) entry which is preliminary data.</text>
</comment>
<feature type="domain" description="eCIS core" evidence="2">
    <location>
        <begin position="79"/>
        <end position="144"/>
    </location>
</feature>
<dbReference type="Pfam" id="PF13699">
    <property type="entry name" value="eCIS_core"/>
    <property type="match status" value="1"/>
</dbReference>
<keyword evidence="4" id="KW-1185">Reference proteome</keyword>
<name>A0A5S5C6A3_9BACL</name>
<feature type="region of interest" description="Disordered" evidence="1">
    <location>
        <begin position="140"/>
        <end position="180"/>
    </location>
</feature>
<evidence type="ECO:0000313" key="3">
    <source>
        <dbReference type="EMBL" id="TYP74874.1"/>
    </source>
</evidence>
<protein>
    <submittedName>
        <fullName evidence="3">Uncharacterized protein DUF4157</fullName>
    </submittedName>
</protein>
<dbReference type="RefSeq" id="WP_222871013.1">
    <property type="nucleotide sequence ID" value="NZ_VNHS01000005.1"/>
</dbReference>
<proteinExistence type="predicted"/>
<evidence type="ECO:0000256" key="1">
    <source>
        <dbReference type="SAM" id="MobiDB-lite"/>
    </source>
</evidence>
<evidence type="ECO:0000259" key="2">
    <source>
        <dbReference type="Pfam" id="PF13699"/>
    </source>
</evidence>